<keyword evidence="2" id="KW-0479">Metal-binding</keyword>
<reference evidence="7 8" key="1">
    <citation type="submission" date="2021-04" db="EMBL/GenBank/DDBJ databases">
        <authorList>
            <person name="Ivanova A."/>
        </authorList>
    </citation>
    <scope>NUCLEOTIDE SEQUENCE [LARGE SCALE GENOMIC DNA]</scope>
    <source>
        <strain evidence="7 8">G18</strain>
    </source>
</reference>
<evidence type="ECO:0000313" key="8">
    <source>
        <dbReference type="Proteomes" id="UP000676565"/>
    </source>
</evidence>
<evidence type="ECO:0000256" key="3">
    <source>
        <dbReference type="ARBA" id="ARBA00022801"/>
    </source>
</evidence>
<keyword evidence="3" id="KW-0378">Hydrolase</keyword>
<keyword evidence="8" id="KW-1185">Reference proteome</keyword>
<dbReference type="InterPro" id="IPR003785">
    <property type="entry name" value="Creatininase/forma_Hydrolase"/>
</dbReference>
<feature type="region of interest" description="Disordered" evidence="6">
    <location>
        <begin position="271"/>
        <end position="300"/>
    </location>
</feature>
<dbReference type="PANTHER" id="PTHR35005:SF1">
    <property type="entry name" value="2-AMINO-5-FORMYLAMINO-6-RIBOSYLAMINOPYRIMIDIN-4(3H)-ONE 5'-MONOPHOSPHATE DEFORMYLASE"/>
    <property type="match status" value="1"/>
</dbReference>
<name>A0ABS5BQE3_9BACT</name>
<accession>A0ABS5BQE3</accession>
<dbReference type="InterPro" id="IPR024087">
    <property type="entry name" value="Creatininase-like_sf"/>
</dbReference>
<evidence type="ECO:0000256" key="1">
    <source>
        <dbReference type="ARBA" id="ARBA00001947"/>
    </source>
</evidence>
<dbReference type="EMBL" id="JAGKQQ010000001">
    <property type="protein sequence ID" value="MBP3955964.1"/>
    <property type="molecule type" value="Genomic_DNA"/>
</dbReference>
<dbReference type="SUPFAM" id="SSF102215">
    <property type="entry name" value="Creatininase"/>
    <property type="match status" value="1"/>
</dbReference>
<keyword evidence="4" id="KW-0862">Zinc</keyword>
<comment type="cofactor">
    <cofactor evidence="1">
        <name>Zn(2+)</name>
        <dbReference type="ChEBI" id="CHEBI:29105"/>
    </cofactor>
</comment>
<dbReference type="Proteomes" id="UP000676565">
    <property type="component" value="Unassembled WGS sequence"/>
</dbReference>
<comment type="caution">
    <text evidence="7">The sequence shown here is derived from an EMBL/GenBank/DDBJ whole genome shotgun (WGS) entry which is preliminary data.</text>
</comment>
<feature type="compositionally biased region" description="Polar residues" evidence="6">
    <location>
        <begin position="291"/>
        <end position="300"/>
    </location>
</feature>
<dbReference type="Pfam" id="PF02633">
    <property type="entry name" value="Creatininase"/>
    <property type="match status" value="1"/>
</dbReference>
<evidence type="ECO:0000256" key="6">
    <source>
        <dbReference type="SAM" id="MobiDB-lite"/>
    </source>
</evidence>
<protein>
    <submittedName>
        <fullName evidence="7">Creatininase family protein</fullName>
    </submittedName>
</protein>
<dbReference type="RefSeq" id="WP_210654013.1">
    <property type="nucleotide sequence ID" value="NZ_JAGKQQ010000001.1"/>
</dbReference>
<gene>
    <name evidence="7" type="ORF">J8F10_11775</name>
</gene>
<proteinExistence type="inferred from homology"/>
<evidence type="ECO:0000256" key="2">
    <source>
        <dbReference type="ARBA" id="ARBA00022723"/>
    </source>
</evidence>
<evidence type="ECO:0000256" key="4">
    <source>
        <dbReference type="ARBA" id="ARBA00022833"/>
    </source>
</evidence>
<dbReference type="Gene3D" id="3.40.50.10310">
    <property type="entry name" value="Creatininase"/>
    <property type="match status" value="1"/>
</dbReference>
<dbReference type="PANTHER" id="PTHR35005">
    <property type="entry name" value="3-DEHYDRO-SCYLLO-INOSOSE HYDROLASE"/>
    <property type="match status" value="1"/>
</dbReference>
<organism evidence="7 8">
    <name type="scientific">Gemmata palustris</name>
    <dbReference type="NCBI Taxonomy" id="2822762"/>
    <lineage>
        <taxon>Bacteria</taxon>
        <taxon>Pseudomonadati</taxon>
        <taxon>Planctomycetota</taxon>
        <taxon>Planctomycetia</taxon>
        <taxon>Gemmatales</taxon>
        <taxon>Gemmataceae</taxon>
        <taxon>Gemmata</taxon>
    </lineage>
</organism>
<evidence type="ECO:0000256" key="5">
    <source>
        <dbReference type="ARBA" id="ARBA00024029"/>
    </source>
</evidence>
<evidence type="ECO:0000313" key="7">
    <source>
        <dbReference type="EMBL" id="MBP3955964.1"/>
    </source>
</evidence>
<sequence length="300" mass="33231">MPDPIRPEPEYRYEKLTWPEVNAAVARRPVCVLPVGSIEQHGPHLPLDVDVVCPAGIAAGAGREIPDQVLVLPTLWNGYTAHVMDFPGTLNAHHTTLLESVLDVTRSLAYHGFKKILLLNGHGSNFPILDMAARRTNLETDAECAALSWWGLLTVDKAFLPGWRESKFPGGCAHACELETSLYMYLDGGGVRRNLIRDGAIKFNEEHSPFLWLDLFASGPMAFVPWTSAYSDTGAFGEPERATAEKGERAYLEAVKQLVALVSWWKDRPRDTRRDHHAVPPTFPLPWGQRPFSSTGGAAR</sequence>
<comment type="similarity">
    <text evidence="5">Belongs to the creatininase superfamily.</text>
</comment>